<dbReference type="Gene3D" id="2.40.170.20">
    <property type="entry name" value="TonB-dependent receptor, beta-barrel domain"/>
    <property type="match status" value="1"/>
</dbReference>
<evidence type="ECO:0000256" key="8">
    <source>
        <dbReference type="PROSITE-ProRule" id="PRU01360"/>
    </source>
</evidence>
<sequence length="828" mass="91096">MHFIVYILSVLLFCTSSFASVPSIPPAPRTDSQPGGALTGTVLDREGLPAEGLSVRLKGTVRGVLTNAQGRFSFQNLPEGTYTVLVSGVGIETREQTLNVRRRETTTAQFAISESLQQLAEIKIVAARGLRERETLPDVSATAIFAGKKTEVVNLSALDANLVTNNTRQIFSKTPGVTVWENDGSGVQVGVAVRGLSPNRSWEFNVRQNGVDISSDPFGYPEAYYNPPMEAVDRIELVRGGASLQYGPQFGGLLNYVLKPAAQDKPFSLETQQTVGSYGLFSTYNRISGTAGRFQYNAYVHYRQADGWRENSRYSIFNGYASLSYAVTNRLRLTAELTRMYNESQQPGGLTDSQFQQNARQSSRSRNWFSTPWTVPTLKAEYAFSDQTRLTATVHGLIAGRNSIGFTSAITTPDLIGITGQYANRQIDRDTYTNWGSELRLLTGYRLLGRQHTLSTGVKYFDGHTQRQQQGRGDAGNDFNLNLQTDRFPRDLSLSVTNVAAFAENLFRITDRWTVTPGLRLESLQNDISGRFSLNANGTENRVAQQSSRQFVLAGIGTDYKLAGSLSLYGNASQAYRPVLFSDLTPAAVTDFVVDENLRDARGYSVDAGIRGSVRKYLNFDIGYFYLNYNDRIGTLTLLNAAGRPYQFRTNLGRSVSQGVEAYVEFDPVVAFAGRSKVGYLSLFASVGYTDARYRSLRSSTVSNGQVTETNLNDRKVENAPAFTGRFGANYTYRTLTVTALLNRVGRAYSDANNTETASANAQTGVIPAYQVMDLSASLILKKRYTLRTGVNNLTDARYFTRRAGGYPGPGILPADGRTGYVSVGLRL</sequence>
<evidence type="ECO:0000256" key="9">
    <source>
        <dbReference type="RuleBase" id="RU003357"/>
    </source>
</evidence>
<keyword evidence="5 9" id="KW-0798">TonB box</keyword>
<dbReference type="PANTHER" id="PTHR30442">
    <property type="entry name" value="IRON III DICITRATE TRANSPORT PROTEIN FECA"/>
    <property type="match status" value="1"/>
</dbReference>
<dbReference type="Gene3D" id="2.170.130.10">
    <property type="entry name" value="TonB-dependent receptor, plug domain"/>
    <property type="match status" value="1"/>
</dbReference>
<dbReference type="PANTHER" id="PTHR30442:SF0">
    <property type="entry name" value="FE(3+) DICITRATE TRANSPORT PROTEIN FECA"/>
    <property type="match status" value="1"/>
</dbReference>
<dbReference type="Pfam" id="PF13715">
    <property type="entry name" value="CarbopepD_reg_2"/>
    <property type="match status" value="1"/>
</dbReference>
<evidence type="ECO:0000313" key="14">
    <source>
        <dbReference type="EMBL" id="RYC67659.1"/>
    </source>
</evidence>
<dbReference type="EMBL" id="SBLB01000007">
    <property type="protein sequence ID" value="RYC67659.1"/>
    <property type="molecule type" value="Genomic_DNA"/>
</dbReference>
<dbReference type="Pfam" id="PF07715">
    <property type="entry name" value="Plug"/>
    <property type="match status" value="1"/>
</dbReference>
<dbReference type="InterPro" id="IPR037066">
    <property type="entry name" value="Plug_dom_sf"/>
</dbReference>
<organism evidence="14 15">
    <name type="scientific">Spirosoma sordidisoli</name>
    <dbReference type="NCBI Taxonomy" id="2502893"/>
    <lineage>
        <taxon>Bacteria</taxon>
        <taxon>Pseudomonadati</taxon>
        <taxon>Bacteroidota</taxon>
        <taxon>Cytophagia</taxon>
        <taxon>Cytophagales</taxon>
        <taxon>Cytophagaceae</taxon>
        <taxon>Spirosoma</taxon>
    </lineage>
</organism>
<keyword evidence="6 8" id="KW-0472">Membrane</keyword>
<dbReference type="InterPro" id="IPR036942">
    <property type="entry name" value="Beta-barrel_TonB_sf"/>
</dbReference>
<gene>
    <name evidence="14" type="ORF">EQG79_23425</name>
</gene>
<evidence type="ECO:0000256" key="1">
    <source>
        <dbReference type="ARBA" id="ARBA00004571"/>
    </source>
</evidence>
<evidence type="ECO:0000256" key="4">
    <source>
        <dbReference type="ARBA" id="ARBA00022692"/>
    </source>
</evidence>
<evidence type="ECO:0000256" key="11">
    <source>
        <dbReference type="SAM" id="SignalP"/>
    </source>
</evidence>
<dbReference type="Proteomes" id="UP000290407">
    <property type="component" value="Unassembled WGS sequence"/>
</dbReference>
<evidence type="ECO:0000256" key="6">
    <source>
        <dbReference type="ARBA" id="ARBA00023136"/>
    </source>
</evidence>
<feature type="signal peptide" evidence="11">
    <location>
        <begin position="1"/>
        <end position="19"/>
    </location>
</feature>
<dbReference type="InterPro" id="IPR013784">
    <property type="entry name" value="Carb-bd-like_fold"/>
</dbReference>
<keyword evidence="11" id="KW-0732">Signal</keyword>
<dbReference type="InterPro" id="IPR039426">
    <property type="entry name" value="TonB-dep_rcpt-like"/>
</dbReference>
<evidence type="ECO:0000259" key="12">
    <source>
        <dbReference type="Pfam" id="PF00593"/>
    </source>
</evidence>
<feature type="chain" id="PRO_5020576507" evidence="11">
    <location>
        <begin position="20"/>
        <end position="828"/>
    </location>
</feature>
<dbReference type="SUPFAM" id="SSF56935">
    <property type="entry name" value="Porins"/>
    <property type="match status" value="1"/>
</dbReference>
<dbReference type="Gene3D" id="2.60.40.1120">
    <property type="entry name" value="Carboxypeptidase-like, regulatory domain"/>
    <property type="match status" value="1"/>
</dbReference>
<accession>A0A4Q2ULE4</accession>
<proteinExistence type="inferred from homology"/>
<protein>
    <submittedName>
        <fullName evidence="14">TonB-dependent receptor</fullName>
    </submittedName>
</protein>
<dbReference type="InterPro" id="IPR012910">
    <property type="entry name" value="Plug_dom"/>
</dbReference>
<evidence type="ECO:0000256" key="3">
    <source>
        <dbReference type="ARBA" id="ARBA00022452"/>
    </source>
</evidence>
<name>A0A4Q2ULE4_9BACT</name>
<dbReference type="GO" id="GO:0009279">
    <property type="term" value="C:cell outer membrane"/>
    <property type="evidence" value="ECO:0007669"/>
    <property type="project" value="UniProtKB-SubCell"/>
</dbReference>
<comment type="similarity">
    <text evidence="8 9">Belongs to the TonB-dependent receptor family.</text>
</comment>
<evidence type="ECO:0000256" key="7">
    <source>
        <dbReference type="ARBA" id="ARBA00023237"/>
    </source>
</evidence>
<dbReference type="SUPFAM" id="SSF49452">
    <property type="entry name" value="Starch-binding domain-like"/>
    <property type="match status" value="1"/>
</dbReference>
<feature type="region of interest" description="Disordered" evidence="10">
    <location>
        <begin position="344"/>
        <end position="363"/>
    </location>
</feature>
<comment type="subcellular location">
    <subcellularLocation>
        <location evidence="1 8">Cell outer membrane</location>
        <topology evidence="1 8">Multi-pass membrane protein</topology>
    </subcellularLocation>
</comment>
<keyword evidence="4 8" id="KW-0812">Transmembrane</keyword>
<feature type="domain" description="TonB-dependent receptor plug" evidence="13">
    <location>
        <begin position="151"/>
        <end position="249"/>
    </location>
</feature>
<evidence type="ECO:0000256" key="5">
    <source>
        <dbReference type="ARBA" id="ARBA00023077"/>
    </source>
</evidence>
<dbReference type="AlphaFoldDB" id="A0A4Q2ULE4"/>
<evidence type="ECO:0000259" key="13">
    <source>
        <dbReference type="Pfam" id="PF07715"/>
    </source>
</evidence>
<keyword evidence="15" id="KW-1185">Reference proteome</keyword>
<keyword evidence="14" id="KW-0675">Receptor</keyword>
<dbReference type="Pfam" id="PF00593">
    <property type="entry name" value="TonB_dep_Rec_b-barrel"/>
    <property type="match status" value="1"/>
</dbReference>
<evidence type="ECO:0000256" key="2">
    <source>
        <dbReference type="ARBA" id="ARBA00022448"/>
    </source>
</evidence>
<keyword evidence="3 8" id="KW-1134">Transmembrane beta strand</keyword>
<reference evidence="14 15" key="1">
    <citation type="submission" date="2019-01" db="EMBL/GenBank/DDBJ databases">
        <title>Spirosoma flava sp. nov., a propanil-degrading bacterium isolated from herbicide-contaminated soil.</title>
        <authorList>
            <person name="Zhang L."/>
            <person name="Jiang J.-D."/>
        </authorList>
    </citation>
    <scope>NUCLEOTIDE SEQUENCE [LARGE SCALE GENOMIC DNA]</scope>
    <source>
        <strain evidence="14 15">TY50</strain>
    </source>
</reference>
<dbReference type="InterPro" id="IPR000531">
    <property type="entry name" value="Beta-barrel_TonB"/>
</dbReference>
<dbReference type="PROSITE" id="PS52016">
    <property type="entry name" value="TONB_DEPENDENT_REC_3"/>
    <property type="match status" value="1"/>
</dbReference>
<dbReference type="RefSeq" id="WP_129604678.1">
    <property type="nucleotide sequence ID" value="NZ_SBLB01000007.1"/>
</dbReference>
<keyword evidence="2 8" id="KW-0813">Transport</keyword>
<comment type="caution">
    <text evidence="14">The sequence shown here is derived from an EMBL/GenBank/DDBJ whole genome shotgun (WGS) entry which is preliminary data.</text>
</comment>
<feature type="domain" description="TonB-dependent receptor-like beta-barrel" evidence="12">
    <location>
        <begin position="346"/>
        <end position="794"/>
    </location>
</feature>
<dbReference type="GO" id="GO:0033214">
    <property type="term" value="P:siderophore-iron import into cell"/>
    <property type="evidence" value="ECO:0007669"/>
    <property type="project" value="TreeGrafter"/>
</dbReference>
<dbReference type="GO" id="GO:0030246">
    <property type="term" value="F:carbohydrate binding"/>
    <property type="evidence" value="ECO:0007669"/>
    <property type="project" value="InterPro"/>
</dbReference>
<evidence type="ECO:0000256" key="10">
    <source>
        <dbReference type="SAM" id="MobiDB-lite"/>
    </source>
</evidence>
<keyword evidence="7 8" id="KW-0998">Cell outer membrane</keyword>
<evidence type="ECO:0000313" key="15">
    <source>
        <dbReference type="Proteomes" id="UP000290407"/>
    </source>
</evidence>